<gene>
    <name evidence="1" type="ORF">WN944_023023</name>
</gene>
<reference evidence="1 2" key="1">
    <citation type="submission" date="2024-05" db="EMBL/GenBank/DDBJ databases">
        <title>Haplotype-resolved chromosome-level genome assembly of Huyou (Citrus changshanensis).</title>
        <authorList>
            <person name="Miao C."/>
            <person name="Chen W."/>
            <person name="Wu Y."/>
            <person name="Wang L."/>
            <person name="Zhao S."/>
            <person name="Grierson D."/>
            <person name="Xu C."/>
            <person name="Chen K."/>
        </authorList>
    </citation>
    <scope>NUCLEOTIDE SEQUENCE [LARGE SCALE GENOMIC DNA]</scope>
    <source>
        <strain evidence="1">01-14</strain>
        <tissue evidence="1">Leaf</tissue>
    </source>
</reference>
<evidence type="ECO:0000313" key="2">
    <source>
        <dbReference type="Proteomes" id="UP001428341"/>
    </source>
</evidence>
<organism evidence="1 2">
    <name type="scientific">Citrus x changshan-huyou</name>
    <dbReference type="NCBI Taxonomy" id="2935761"/>
    <lineage>
        <taxon>Eukaryota</taxon>
        <taxon>Viridiplantae</taxon>
        <taxon>Streptophyta</taxon>
        <taxon>Embryophyta</taxon>
        <taxon>Tracheophyta</taxon>
        <taxon>Spermatophyta</taxon>
        <taxon>Magnoliopsida</taxon>
        <taxon>eudicotyledons</taxon>
        <taxon>Gunneridae</taxon>
        <taxon>Pentapetalae</taxon>
        <taxon>rosids</taxon>
        <taxon>malvids</taxon>
        <taxon>Sapindales</taxon>
        <taxon>Rutaceae</taxon>
        <taxon>Aurantioideae</taxon>
        <taxon>Citrus</taxon>
    </lineage>
</organism>
<evidence type="ECO:0000313" key="1">
    <source>
        <dbReference type="EMBL" id="KAK9230056.1"/>
    </source>
</evidence>
<dbReference type="Proteomes" id="UP001428341">
    <property type="component" value="Unassembled WGS sequence"/>
</dbReference>
<name>A0AAP0R3I2_9ROSI</name>
<dbReference type="AlphaFoldDB" id="A0AAP0R3I2"/>
<proteinExistence type="predicted"/>
<sequence length="83" mass="9753">MALVYVTSSAQSTPTLHDNTIPHTIEELQDVRSSVVSWLKIPWDGKEWFNLDLYQMHVLCYLNKIMGKRYVDYRYKTLSKASK</sequence>
<protein>
    <submittedName>
        <fullName evidence="1">Uncharacterized protein</fullName>
    </submittedName>
</protein>
<keyword evidence="2" id="KW-1185">Reference proteome</keyword>
<dbReference type="EMBL" id="JBCGBO010000001">
    <property type="protein sequence ID" value="KAK9230056.1"/>
    <property type="molecule type" value="Genomic_DNA"/>
</dbReference>
<accession>A0AAP0R3I2</accession>
<comment type="caution">
    <text evidence="1">The sequence shown here is derived from an EMBL/GenBank/DDBJ whole genome shotgun (WGS) entry which is preliminary data.</text>
</comment>